<protein>
    <recommendedName>
        <fullName evidence="3">Aminoglycoside (3'') (9) adenylyltransferase</fullName>
        <ecNumber evidence="2">2.7.7.47</ecNumber>
    </recommendedName>
</protein>
<dbReference type="InterPro" id="IPR043519">
    <property type="entry name" value="NT_sf"/>
</dbReference>
<keyword evidence="9" id="KW-1185">Reference proteome</keyword>
<dbReference type="Pfam" id="PF01909">
    <property type="entry name" value="NTP_transf_2"/>
    <property type="match status" value="1"/>
</dbReference>
<dbReference type="InterPro" id="IPR002934">
    <property type="entry name" value="Polymerase_NTP_transf_dom"/>
</dbReference>
<keyword evidence="8" id="KW-0548">Nucleotidyltransferase</keyword>
<accession>A0ABW4N739</accession>
<evidence type="ECO:0000256" key="4">
    <source>
        <dbReference type="ARBA" id="ARBA00048566"/>
    </source>
</evidence>
<gene>
    <name evidence="8" type="ORF">ACFSC0_13800</name>
</gene>
<organism evidence="8 9">
    <name type="scientific">Phenylobacterium terrae</name>
    <dbReference type="NCBI Taxonomy" id="2665495"/>
    <lineage>
        <taxon>Bacteria</taxon>
        <taxon>Pseudomonadati</taxon>
        <taxon>Pseudomonadota</taxon>
        <taxon>Alphaproteobacteria</taxon>
        <taxon>Caulobacterales</taxon>
        <taxon>Caulobacteraceae</taxon>
        <taxon>Phenylobacterium</taxon>
    </lineage>
</organism>
<evidence type="ECO:0000259" key="7">
    <source>
        <dbReference type="Pfam" id="PF13427"/>
    </source>
</evidence>
<dbReference type="InterPro" id="IPR025184">
    <property type="entry name" value="AadA_C"/>
</dbReference>
<dbReference type="EC" id="2.7.7.47" evidence="2"/>
<name>A0ABW4N739_9CAUL</name>
<dbReference type="Proteomes" id="UP001597237">
    <property type="component" value="Unassembled WGS sequence"/>
</dbReference>
<comment type="catalytic activity">
    <reaction evidence="4">
        <text>streptomycin + ATP = 3''-O-adenylylstreptomycin + diphosphate</text>
        <dbReference type="Rhea" id="RHEA:20245"/>
        <dbReference type="ChEBI" id="CHEBI:30616"/>
        <dbReference type="ChEBI" id="CHEBI:33019"/>
        <dbReference type="ChEBI" id="CHEBI:58007"/>
        <dbReference type="ChEBI" id="CHEBI:58605"/>
        <dbReference type="EC" id="2.7.7.47"/>
    </reaction>
</comment>
<dbReference type="SUPFAM" id="SSF81301">
    <property type="entry name" value="Nucleotidyltransferase"/>
    <property type="match status" value="1"/>
</dbReference>
<reference evidence="9" key="1">
    <citation type="journal article" date="2019" name="Int. J. Syst. Evol. Microbiol.">
        <title>The Global Catalogue of Microorganisms (GCM) 10K type strain sequencing project: providing services to taxonomists for standard genome sequencing and annotation.</title>
        <authorList>
            <consortium name="The Broad Institute Genomics Platform"/>
            <consortium name="The Broad Institute Genome Sequencing Center for Infectious Disease"/>
            <person name="Wu L."/>
            <person name="Ma J."/>
        </authorList>
    </citation>
    <scope>NUCLEOTIDE SEQUENCE [LARGE SCALE GENOMIC DNA]</scope>
    <source>
        <strain evidence="9">DFY28</strain>
    </source>
</reference>
<feature type="compositionally biased region" description="Basic and acidic residues" evidence="5">
    <location>
        <begin position="108"/>
        <end position="125"/>
    </location>
</feature>
<evidence type="ECO:0000256" key="2">
    <source>
        <dbReference type="ARBA" id="ARBA00035126"/>
    </source>
</evidence>
<feature type="domain" description="Polymerase nucleotidyl transferase" evidence="6">
    <location>
        <begin position="41"/>
        <end position="68"/>
    </location>
</feature>
<dbReference type="CDD" id="cd05403">
    <property type="entry name" value="NT_KNTase_like"/>
    <property type="match status" value="1"/>
</dbReference>
<evidence type="ECO:0000256" key="1">
    <source>
        <dbReference type="ARBA" id="ARBA00022679"/>
    </source>
</evidence>
<keyword evidence="1" id="KW-0808">Transferase</keyword>
<evidence type="ECO:0000256" key="3">
    <source>
        <dbReference type="ARBA" id="ARBA00035252"/>
    </source>
</evidence>
<evidence type="ECO:0000256" key="5">
    <source>
        <dbReference type="SAM" id="MobiDB-lite"/>
    </source>
</evidence>
<dbReference type="RefSeq" id="WP_377283579.1">
    <property type="nucleotide sequence ID" value="NZ_JBHRSI010000009.1"/>
</dbReference>
<dbReference type="GO" id="GO:0016779">
    <property type="term" value="F:nucleotidyltransferase activity"/>
    <property type="evidence" value="ECO:0007669"/>
    <property type="project" value="UniProtKB-KW"/>
</dbReference>
<dbReference type="EMBL" id="JBHUEY010000001">
    <property type="protein sequence ID" value="MFD1784475.1"/>
    <property type="molecule type" value="Genomic_DNA"/>
</dbReference>
<dbReference type="Gene3D" id="3.30.460.10">
    <property type="entry name" value="Beta Polymerase, domain 2"/>
    <property type="match status" value="1"/>
</dbReference>
<evidence type="ECO:0000313" key="9">
    <source>
        <dbReference type="Proteomes" id="UP001597237"/>
    </source>
</evidence>
<sequence length="299" mass="33014">MTKPTEGAPPLRAWTPHADLDGVLHRWLVGLHALLGDNLVGAYLHGSLAVGDFDQASDVDFLVVLRDDIPATDIGPVHELHRELCRLPGPWAQNLEGSYAPAFALRRLTTEPRDPPGEPRPDGLREPGMWRPGPYAYPFWFVSEDEAPVRREYDNCQMVRWVLREKGVRLTGPPAAELVDPVSGEDLRREAAQVLLGNLERLTPELSWFRSAYGQASGVLICARALGTLETGEVRSKRSAVAFARARLEPRWADLVAAAFAERARSAAGPEADRRPDPRAVAETLAFGRWAAERAAQVR</sequence>
<evidence type="ECO:0000313" key="8">
    <source>
        <dbReference type="EMBL" id="MFD1784475.1"/>
    </source>
</evidence>
<evidence type="ECO:0000259" key="6">
    <source>
        <dbReference type="Pfam" id="PF01909"/>
    </source>
</evidence>
<feature type="region of interest" description="Disordered" evidence="5">
    <location>
        <begin position="108"/>
        <end position="127"/>
    </location>
</feature>
<dbReference type="Pfam" id="PF13427">
    <property type="entry name" value="AadA_C"/>
    <property type="match status" value="1"/>
</dbReference>
<feature type="domain" description="Adenylyltransferase AadA C-terminal" evidence="7">
    <location>
        <begin position="178"/>
        <end position="275"/>
    </location>
</feature>
<proteinExistence type="predicted"/>
<comment type="caution">
    <text evidence="8">The sequence shown here is derived from an EMBL/GenBank/DDBJ whole genome shotgun (WGS) entry which is preliminary data.</text>
</comment>